<reference evidence="2" key="1">
    <citation type="submission" date="2018-12" db="EMBL/GenBank/DDBJ databases">
        <title>Tengunoibacter tsumagoiensis gen. nov., sp. nov., Dictyobacter kobayashii sp. nov., D. alpinus sp. nov., and D. joshuensis sp. nov. and description of Dictyobacteraceae fam. nov. within the order Ktedonobacterales isolated from Tengu-no-mugimeshi.</title>
        <authorList>
            <person name="Wang C.M."/>
            <person name="Zheng Y."/>
            <person name="Sakai Y."/>
            <person name="Toyoda A."/>
            <person name="Minakuchi Y."/>
            <person name="Abe K."/>
            <person name="Yokota A."/>
            <person name="Yabe S."/>
        </authorList>
    </citation>
    <scope>NUCLEOTIDE SEQUENCE [LARGE SCALE GENOMIC DNA]</scope>
    <source>
        <strain evidence="2">Uno16</strain>
    </source>
</reference>
<evidence type="ECO:0000313" key="1">
    <source>
        <dbReference type="EMBL" id="GCE28407.1"/>
    </source>
</evidence>
<dbReference type="EMBL" id="BIFT01000001">
    <property type="protein sequence ID" value="GCE28407.1"/>
    <property type="molecule type" value="Genomic_DNA"/>
</dbReference>
<protein>
    <recommendedName>
        <fullName evidence="3">Haloacid dehalogenase</fullName>
    </recommendedName>
</protein>
<dbReference type="Gene3D" id="3.40.50.1000">
    <property type="entry name" value="HAD superfamily/HAD-like"/>
    <property type="match status" value="1"/>
</dbReference>
<sequence length="223" mass="24691">MIQALILDFDGLIIETELPDFQSWQELYHQYGETLSLDSWLPLIGTGSSARTFHPHDHLEAQLGRSLDRAQIRVQRRRRYAELVAAQPLLPGVEALILAAKHAGLKLAVASSSSREWVVGHLVQRELEAYFDCIVCGDEVVHAKPFPDVYQAVLTQLHLQANQAIAFEDSPNGLQAARQAGIFCVVVPNPLTQGYPFEQANLRLNSLLELSLAALLKSFSAAK</sequence>
<dbReference type="InterPro" id="IPR023214">
    <property type="entry name" value="HAD_sf"/>
</dbReference>
<dbReference type="InterPro" id="IPR023198">
    <property type="entry name" value="PGP-like_dom2"/>
</dbReference>
<evidence type="ECO:0000313" key="2">
    <source>
        <dbReference type="Proteomes" id="UP000287171"/>
    </source>
</evidence>
<dbReference type="SFLD" id="SFLDS00003">
    <property type="entry name" value="Haloacid_Dehalogenase"/>
    <property type="match status" value="1"/>
</dbReference>
<dbReference type="SFLD" id="SFLDG01129">
    <property type="entry name" value="C1.5:_HAD__Beta-PGM__Phosphata"/>
    <property type="match status" value="1"/>
</dbReference>
<proteinExistence type="predicted"/>
<dbReference type="OrthoDB" id="9797743at2"/>
<comment type="caution">
    <text evidence="1">The sequence shown here is derived from an EMBL/GenBank/DDBJ whole genome shotgun (WGS) entry which is preliminary data.</text>
</comment>
<dbReference type="SUPFAM" id="SSF56784">
    <property type="entry name" value="HAD-like"/>
    <property type="match status" value="1"/>
</dbReference>
<dbReference type="PANTHER" id="PTHR18901:SF38">
    <property type="entry name" value="PSEUDOURIDINE-5'-PHOSPHATASE"/>
    <property type="match status" value="1"/>
</dbReference>
<dbReference type="PANTHER" id="PTHR18901">
    <property type="entry name" value="2-DEOXYGLUCOSE-6-PHOSPHATE PHOSPHATASE 2"/>
    <property type="match status" value="1"/>
</dbReference>
<accession>A0A402BAU2</accession>
<dbReference type="Gene3D" id="1.10.150.240">
    <property type="entry name" value="Putative phosphatase, domain 2"/>
    <property type="match status" value="1"/>
</dbReference>
<dbReference type="RefSeq" id="WP_126628626.1">
    <property type="nucleotide sequence ID" value="NZ_BIFT01000001.1"/>
</dbReference>
<organism evidence="1 2">
    <name type="scientific">Dictyobacter alpinus</name>
    <dbReference type="NCBI Taxonomy" id="2014873"/>
    <lineage>
        <taxon>Bacteria</taxon>
        <taxon>Bacillati</taxon>
        <taxon>Chloroflexota</taxon>
        <taxon>Ktedonobacteria</taxon>
        <taxon>Ktedonobacterales</taxon>
        <taxon>Dictyobacteraceae</taxon>
        <taxon>Dictyobacter</taxon>
    </lineage>
</organism>
<dbReference type="InterPro" id="IPR036412">
    <property type="entry name" value="HAD-like_sf"/>
</dbReference>
<evidence type="ECO:0008006" key="3">
    <source>
        <dbReference type="Google" id="ProtNLM"/>
    </source>
</evidence>
<dbReference type="Proteomes" id="UP000287171">
    <property type="component" value="Unassembled WGS sequence"/>
</dbReference>
<dbReference type="NCBIfam" id="TIGR01509">
    <property type="entry name" value="HAD-SF-IA-v3"/>
    <property type="match status" value="1"/>
</dbReference>
<dbReference type="AlphaFoldDB" id="A0A402BAU2"/>
<dbReference type="Pfam" id="PF13419">
    <property type="entry name" value="HAD_2"/>
    <property type="match status" value="1"/>
</dbReference>
<name>A0A402BAU2_9CHLR</name>
<dbReference type="InterPro" id="IPR006439">
    <property type="entry name" value="HAD-SF_hydro_IA"/>
</dbReference>
<keyword evidence="2" id="KW-1185">Reference proteome</keyword>
<gene>
    <name evidence="1" type="primary">yhcW_2</name>
    <name evidence="1" type="ORF">KDA_38910</name>
</gene>
<dbReference type="InterPro" id="IPR041492">
    <property type="entry name" value="HAD_2"/>
</dbReference>